<accession>A0ABZ2P1U4</accession>
<reference evidence="2" key="1">
    <citation type="journal article" date="2021" name="Int. J. Syst. Evol. Microbiol.">
        <title>Bradyrhizobium septentrionale sp. nov. (sv. septentrionale) and Bradyrhizobium quebecense sp. nov. (sv. septentrionale) associated with legumes native to Canada possess rearranged symbiosis genes and numerous insertion sequences.</title>
        <authorList>
            <person name="Bromfield E.S.P."/>
            <person name="Cloutier S."/>
        </authorList>
    </citation>
    <scope>NUCLEOTIDE SEQUENCE</scope>
    <source>
        <strain evidence="2">5S5</strain>
    </source>
</reference>
<gene>
    <name evidence="2" type="ORF">WDK88_06155</name>
</gene>
<sequence length="65" mass="7401">MADFVFRANIAHYKELLATEADARKIEMLHRLLAEEEAKAEWRKQNPRPKAAEQGPGHDDGRGSE</sequence>
<dbReference type="Proteomes" id="UP001432046">
    <property type="component" value="Chromosome"/>
</dbReference>
<evidence type="ECO:0000313" key="2">
    <source>
        <dbReference type="EMBL" id="WXC81208.1"/>
    </source>
</evidence>
<reference evidence="2" key="2">
    <citation type="submission" date="2024-03" db="EMBL/GenBank/DDBJ databases">
        <authorList>
            <person name="Bromfield E.S.P."/>
            <person name="Cloutier S."/>
        </authorList>
    </citation>
    <scope>NUCLEOTIDE SEQUENCE</scope>
    <source>
        <strain evidence="2">5S5</strain>
    </source>
</reference>
<dbReference type="RefSeq" id="WP_338692187.1">
    <property type="nucleotide sequence ID" value="NZ_CP147708.1"/>
</dbReference>
<protein>
    <submittedName>
        <fullName evidence="2">Uncharacterized protein</fullName>
    </submittedName>
</protein>
<organism evidence="2 3">
    <name type="scientific">Bradyrhizobium septentrionale</name>
    <dbReference type="NCBI Taxonomy" id="1404411"/>
    <lineage>
        <taxon>Bacteria</taxon>
        <taxon>Pseudomonadati</taxon>
        <taxon>Pseudomonadota</taxon>
        <taxon>Alphaproteobacteria</taxon>
        <taxon>Hyphomicrobiales</taxon>
        <taxon>Nitrobacteraceae</taxon>
        <taxon>Bradyrhizobium</taxon>
    </lineage>
</organism>
<name>A0ABZ2P1U4_9BRAD</name>
<dbReference type="EMBL" id="CP147711">
    <property type="protein sequence ID" value="WXC81208.1"/>
    <property type="molecule type" value="Genomic_DNA"/>
</dbReference>
<evidence type="ECO:0000256" key="1">
    <source>
        <dbReference type="SAM" id="MobiDB-lite"/>
    </source>
</evidence>
<feature type="region of interest" description="Disordered" evidence="1">
    <location>
        <begin position="39"/>
        <end position="65"/>
    </location>
</feature>
<evidence type="ECO:0000313" key="3">
    <source>
        <dbReference type="Proteomes" id="UP001432046"/>
    </source>
</evidence>
<proteinExistence type="predicted"/>
<keyword evidence="3" id="KW-1185">Reference proteome</keyword>
<feature type="compositionally biased region" description="Basic and acidic residues" evidence="1">
    <location>
        <begin position="56"/>
        <end position="65"/>
    </location>
</feature>